<feature type="transmembrane region" description="Helical" evidence="6">
    <location>
        <begin position="204"/>
        <end position="221"/>
    </location>
</feature>
<dbReference type="GO" id="GO:0050291">
    <property type="term" value="F:sphingosine N-acyltransferase activity"/>
    <property type="evidence" value="ECO:0007669"/>
    <property type="project" value="InterPro"/>
</dbReference>
<gene>
    <name evidence="8" type="ORF">STCU_05673</name>
</gene>
<dbReference type="Proteomes" id="UP000015354">
    <property type="component" value="Unassembled WGS sequence"/>
</dbReference>
<organism evidence="8 9">
    <name type="scientific">Strigomonas culicis</name>
    <dbReference type="NCBI Taxonomy" id="28005"/>
    <lineage>
        <taxon>Eukaryota</taxon>
        <taxon>Discoba</taxon>
        <taxon>Euglenozoa</taxon>
        <taxon>Kinetoplastea</taxon>
        <taxon>Metakinetoplastina</taxon>
        <taxon>Trypanosomatida</taxon>
        <taxon>Trypanosomatidae</taxon>
        <taxon>Strigomonadinae</taxon>
        <taxon>Strigomonas</taxon>
    </lineage>
</organism>
<keyword evidence="2 6" id="KW-0812">Transmembrane</keyword>
<feature type="compositionally biased region" description="Basic residues" evidence="5">
    <location>
        <begin position="477"/>
        <end position="488"/>
    </location>
</feature>
<reference evidence="8 9" key="1">
    <citation type="journal article" date="2013" name="PLoS ONE">
        <title>Predicting the Proteins of Angomonas deanei, Strigomonas culicis and Their Respective Endosymbionts Reveals New Aspects of the Trypanosomatidae Family.</title>
        <authorList>
            <person name="Motta M.C."/>
            <person name="Martins A.C."/>
            <person name="de Souza S.S."/>
            <person name="Catta-Preta C.M."/>
            <person name="Silva R."/>
            <person name="Klein C.C."/>
            <person name="de Almeida L.G."/>
            <person name="de Lima Cunha O."/>
            <person name="Ciapina L.P."/>
            <person name="Brocchi M."/>
            <person name="Colabardini A.C."/>
            <person name="de Araujo Lima B."/>
            <person name="Machado C.R."/>
            <person name="de Almeida Soares C.M."/>
            <person name="Probst C.M."/>
            <person name="de Menezes C.B."/>
            <person name="Thompson C.E."/>
            <person name="Bartholomeu D.C."/>
            <person name="Gradia D.F."/>
            <person name="Pavoni D.P."/>
            <person name="Grisard E.C."/>
            <person name="Fantinatti-Garboggini F."/>
            <person name="Marchini F.K."/>
            <person name="Rodrigues-Luiz G.F."/>
            <person name="Wagner G."/>
            <person name="Goldman G.H."/>
            <person name="Fietto J.L."/>
            <person name="Elias M.C."/>
            <person name="Goldman M.H."/>
            <person name="Sagot M.F."/>
            <person name="Pereira M."/>
            <person name="Stoco P.H."/>
            <person name="de Mendonca-Neto R.P."/>
            <person name="Teixeira S.M."/>
            <person name="Maciel T.E."/>
            <person name="de Oliveira Mendes T.A."/>
            <person name="Urmenyi T.P."/>
            <person name="de Souza W."/>
            <person name="Schenkman S."/>
            <person name="de Vasconcelos A.T."/>
        </authorList>
    </citation>
    <scope>NUCLEOTIDE SEQUENCE [LARGE SCALE GENOMIC DNA]</scope>
</reference>
<comment type="subcellular location">
    <subcellularLocation>
        <location evidence="1">Membrane</location>
        <topology evidence="1">Multi-pass membrane protein</topology>
    </subcellularLocation>
</comment>
<dbReference type="InterPro" id="IPR016439">
    <property type="entry name" value="Lag1/Lac1-like"/>
</dbReference>
<name>S9UFE8_9TRYP</name>
<dbReference type="PANTHER" id="PTHR12560:SF0">
    <property type="entry name" value="LD18904P"/>
    <property type="match status" value="1"/>
</dbReference>
<dbReference type="OrthoDB" id="537032at2759"/>
<keyword evidence="3 6" id="KW-1133">Transmembrane helix</keyword>
<feature type="domain" description="TLC" evidence="7">
    <location>
        <begin position="198"/>
        <end position="449"/>
    </location>
</feature>
<dbReference type="EMBL" id="ATMH01005673">
    <property type="protein sequence ID" value="EPY27593.1"/>
    <property type="molecule type" value="Genomic_DNA"/>
</dbReference>
<evidence type="ECO:0000256" key="2">
    <source>
        <dbReference type="ARBA" id="ARBA00022692"/>
    </source>
</evidence>
<feature type="transmembrane region" description="Helical" evidence="6">
    <location>
        <begin position="377"/>
        <end position="401"/>
    </location>
</feature>
<evidence type="ECO:0000256" key="6">
    <source>
        <dbReference type="SAM" id="Phobius"/>
    </source>
</evidence>
<feature type="transmembrane region" description="Helical" evidence="6">
    <location>
        <begin position="120"/>
        <end position="137"/>
    </location>
</feature>
<dbReference type="SMART" id="SM00724">
    <property type="entry name" value="TLC"/>
    <property type="match status" value="1"/>
</dbReference>
<dbReference type="GO" id="GO:0005783">
    <property type="term" value="C:endoplasmic reticulum"/>
    <property type="evidence" value="ECO:0007669"/>
    <property type="project" value="TreeGrafter"/>
</dbReference>
<feature type="transmembrane region" description="Helical" evidence="6">
    <location>
        <begin position="421"/>
        <end position="449"/>
    </location>
</feature>
<evidence type="ECO:0000256" key="1">
    <source>
        <dbReference type="ARBA" id="ARBA00004141"/>
    </source>
</evidence>
<keyword evidence="4 6" id="KW-0472">Membrane</keyword>
<dbReference type="GO" id="GO:0046513">
    <property type="term" value="P:ceramide biosynthetic process"/>
    <property type="evidence" value="ECO:0007669"/>
    <property type="project" value="InterPro"/>
</dbReference>
<evidence type="ECO:0000259" key="7">
    <source>
        <dbReference type="SMART" id="SM00724"/>
    </source>
</evidence>
<dbReference type="InterPro" id="IPR006634">
    <property type="entry name" value="TLC-dom"/>
</dbReference>
<sequence length="518" mass="60277">MEAFLYTPLVLNATRAREVGIGSPYTIRDCYIPLTPAEQADAQFLESHRHLLMPESRLLNPNTRTPAPAVDPLYRLNLTRVELPRGELRAALPNMARYQQEVVGVGYGGSGIDVHYVDSLVPVLIYFMVIMVLRYLMREPLARVGLYMGVVSQDNDYLLQANQDGPTDALAPTAERKAPAEHNRGTAGLSLRNRQKILKFQNQLWLAIFYIVSSIFGYLVQRDKPWFSLPLNKHTALHLILPHPRQPEKEILIYYYYGCAFYFAESFSLIFIESQIKRADFIEYAVHHIVTLLLIVFSHMGLEHRSGAYVLFLHDFSDIMLCISKVIHYMIEENEERGRLFNAHYSKKQNYVVRDGKTLRRQYRNCFMFQYALTEPFVNGCFVLFIFFFFYLRLYCLPMMLQSTLFMASKVCHGNFNKWMLTILLNGCLQLLHVWWGIMIIKMVIAVFVGGDRKDIRSDGEDDEEDEVKETKEEHHHKSHHHTRKRAPRVILHPWVAYDEVEVEKEAEEDGGEEKKKK</sequence>
<evidence type="ECO:0000256" key="3">
    <source>
        <dbReference type="ARBA" id="ARBA00022989"/>
    </source>
</evidence>
<dbReference type="GO" id="GO:0016020">
    <property type="term" value="C:membrane"/>
    <property type="evidence" value="ECO:0007669"/>
    <property type="project" value="UniProtKB-SubCell"/>
</dbReference>
<feature type="region of interest" description="Disordered" evidence="5">
    <location>
        <begin position="458"/>
        <end position="488"/>
    </location>
</feature>
<feature type="transmembrane region" description="Helical" evidence="6">
    <location>
        <begin position="253"/>
        <end position="272"/>
    </location>
</feature>
<evidence type="ECO:0000313" key="8">
    <source>
        <dbReference type="EMBL" id="EPY27593.1"/>
    </source>
</evidence>
<keyword evidence="9" id="KW-1185">Reference proteome</keyword>
<proteinExistence type="predicted"/>
<dbReference type="AlphaFoldDB" id="S9UFE8"/>
<comment type="caution">
    <text evidence="8">The sequence shown here is derived from an EMBL/GenBank/DDBJ whole genome shotgun (WGS) entry which is preliminary data.</text>
</comment>
<evidence type="ECO:0000256" key="5">
    <source>
        <dbReference type="SAM" id="MobiDB-lite"/>
    </source>
</evidence>
<evidence type="ECO:0000256" key="4">
    <source>
        <dbReference type="ARBA" id="ARBA00023136"/>
    </source>
</evidence>
<protein>
    <submittedName>
        <fullName evidence="8">Dihydroceramide synthase</fullName>
    </submittedName>
</protein>
<evidence type="ECO:0000313" key="9">
    <source>
        <dbReference type="Proteomes" id="UP000015354"/>
    </source>
</evidence>
<accession>S9UFE8</accession>
<dbReference type="PANTHER" id="PTHR12560">
    <property type="entry name" value="LONGEVITY ASSURANCE FACTOR 1 LAG1"/>
    <property type="match status" value="1"/>
</dbReference>
<dbReference type="Pfam" id="PF03798">
    <property type="entry name" value="TRAM_LAG1_CLN8"/>
    <property type="match status" value="1"/>
</dbReference>